<dbReference type="RefSeq" id="WP_061988475.1">
    <property type="nucleotide sequence ID" value="NZ_FOPQ01000022.1"/>
</dbReference>
<proteinExistence type="predicted"/>
<evidence type="ECO:0000313" key="3">
    <source>
        <dbReference type="Proteomes" id="UP000076321"/>
    </source>
</evidence>
<comment type="caution">
    <text evidence="1">The sequence shown here is derived from an EMBL/GenBank/DDBJ whole genome shotgun (WGS) entry which is preliminary data.</text>
</comment>
<evidence type="ECO:0000313" key="1">
    <source>
        <dbReference type="EMBL" id="KZB83173.1"/>
    </source>
</evidence>
<protein>
    <submittedName>
        <fullName evidence="1">Uncharacterized protein</fullName>
    </submittedName>
</protein>
<name>A0A154MG50_9PSEU</name>
<dbReference type="Proteomes" id="UP000076321">
    <property type="component" value="Unassembled WGS sequence"/>
</dbReference>
<sequence length="61" mass="6808">MDVAWSERRKDVVSAFIAHARLDLGEPEAARELADLAVRIASKRGRRLPEERARALALLLA</sequence>
<gene>
    <name evidence="2" type="ORF">ATP06_0237225</name>
    <name evidence="1" type="ORF">AVL48_36775</name>
</gene>
<dbReference type="Proteomes" id="UP000186883">
    <property type="component" value="Unassembled WGS sequence"/>
</dbReference>
<reference evidence="2 4" key="2">
    <citation type="submission" date="2016-11" db="EMBL/GenBank/DDBJ databases">
        <title>Genome sequencing of Amycolatopsis regifaucium.</title>
        <authorList>
            <person name="Mayilraj S."/>
            <person name="Kaur N."/>
        </authorList>
    </citation>
    <scope>NUCLEOTIDE SEQUENCE [LARGE SCALE GENOMIC DNA]</scope>
    <source>
        <strain evidence="2 4">GY080</strain>
    </source>
</reference>
<reference evidence="1 3" key="1">
    <citation type="submission" date="2015-12" db="EMBL/GenBank/DDBJ databases">
        <title>Amycolatopsis regifaucium genome sequencing and assembly.</title>
        <authorList>
            <person name="Mayilraj S."/>
        </authorList>
    </citation>
    <scope>NUCLEOTIDE SEQUENCE [LARGE SCALE GENOMIC DNA]</scope>
    <source>
        <strain evidence="1 3">GY080</strain>
    </source>
</reference>
<keyword evidence="4" id="KW-1185">Reference proteome</keyword>
<organism evidence="1 3">
    <name type="scientific">Amycolatopsis regifaucium</name>
    <dbReference type="NCBI Taxonomy" id="546365"/>
    <lineage>
        <taxon>Bacteria</taxon>
        <taxon>Bacillati</taxon>
        <taxon>Actinomycetota</taxon>
        <taxon>Actinomycetes</taxon>
        <taxon>Pseudonocardiales</taxon>
        <taxon>Pseudonocardiaceae</taxon>
        <taxon>Amycolatopsis</taxon>
    </lineage>
</organism>
<accession>A0A154MG50</accession>
<dbReference type="EMBL" id="LQCI01000024">
    <property type="protein sequence ID" value="KZB83173.1"/>
    <property type="molecule type" value="Genomic_DNA"/>
</dbReference>
<evidence type="ECO:0000313" key="4">
    <source>
        <dbReference type="Proteomes" id="UP000186883"/>
    </source>
</evidence>
<evidence type="ECO:0000313" key="2">
    <source>
        <dbReference type="EMBL" id="OKA03175.1"/>
    </source>
</evidence>
<dbReference type="EMBL" id="LOBU02000039">
    <property type="protein sequence ID" value="OKA03175.1"/>
    <property type="molecule type" value="Genomic_DNA"/>
</dbReference>
<dbReference type="AlphaFoldDB" id="A0A154MG50"/>